<keyword evidence="1" id="KW-0812">Transmembrane</keyword>
<keyword evidence="1" id="KW-1133">Transmembrane helix</keyword>
<protein>
    <submittedName>
        <fullName evidence="2">Uncharacterized protein</fullName>
    </submittedName>
</protein>
<keyword evidence="1" id="KW-0472">Membrane</keyword>
<dbReference type="Proteomes" id="UP000000593">
    <property type="component" value="Chromosome 1"/>
</dbReference>
<dbReference type="EMBL" id="CR378668">
    <property type="protein sequence ID" value="CAG19997.1"/>
    <property type="molecule type" value="Genomic_DNA"/>
</dbReference>
<proteinExistence type="predicted"/>
<organism evidence="2 3">
    <name type="scientific">Photobacterium profundum (strain SS9)</name>
    <dbReference type="NCBI Taxonomy" id="298386"/>
    <lineage>
        <taxon>Bacteria</taxon>
        <taxon>Pseudomonadati</taxon>
        <taxon>Pseudomonadota</taxon>
        <taxon>Gammaproteobacteria</taxon>
        <taxon>Vibrionales</taxon>
        <taxon>Vibrionaceae</taxon>
        <taxon>Photobacterium</taxon>
    </lineage>
</organism>
<evidence type="ECO:0000313" key="3">
    <source>
        <dbReference type="Proteomes" id="UP000000593"/>
    </source>
</evidence>
<reference evidence="3" key="1">
    <citation type="journal article" date="2005" name="Science">
        <title>Life at depth: Photobacterium profundum genome sequence and expression analysis.</title>
        <authorList>
            <person name="Vezzi A."/>
            <person name="Campanaro S."/>
            <person name="D'Angelo M."/>
            <person name="Simonato F."/>
            <person name="Vitulo N."/>
            <person name="Lauro F.M."/>
            <person name="Cestaro A."/>
            <person name="Malacrida G."/>
            <person name="Simionati B."/>
            <person name="Cannata N."/>
            <person name="Romualdi C."/>
            <person name="Bartlett D.H."/>
            <person name="Valle G."/>
        </authorList>
    </citation>
    <scope>NUCLEOTIDE SEQUENCE [LARGE SCALE GENOMIC DNA]</scope>
    <source>
        <strain evidence="3">ATCC BAA-1253 / SS9</strain>
    </source>
</reference>
<keyword evidence="3" id="KW-1185">Reference proteome</keyword>
<evidence type="ECO:0000256" key="1">
    <source>
        <dbReference type="SAM" id="Phobius"/>
    </source>
</evidence>
<dbReference type="HOGENOM" id="CLU_2344224_0_0_6"/>
<evidence type="ECO:0000313" key="2">
    <source>
        <dbReference type="EMBL" id="CAG19997.1"/>
    </source>
</evidence>
<accession>Q6LRS9</accession>
<gene>
    <name evidence="2" type="ordered locus">PBPRA1586</name>
</gene>
<sequence length="97" mass="11343">MEIYTAVIRMVLRIKLHMSLLRIFGLVAFQHTPLGHVVGEGSISIKAIKVMRFTRRFWYGVWVLGWFNVAHLIVDVMFFNGVSRWLRKGKIPGRERS</sequence>
<name>Q6LRS9_PHOPR</name>
<dbReference type="KEGG" id="ppr:PBPRA1586"/>
<feature type="transmembrane region" description="Helical" evidence="1">
    <location>
        <begin position="59"/>
        <end position="82"/>
    </location>
</feature>
<dbReference type="AlphaFoldDB" id="Q6LRS9"/>